<keyword evidence="2" id="KW-1185">Reference proteome</keyword>
<dbReference type="Pfam" id="PF10071">
    <property type="entry name" value="DUF2310"/>
    <property type="match status" value="1"/>
</dbReference>
<evidence type="ECO:0000313" key="2">
    <source>
        <dbReference type="Proteomes" id="UP000239007"/>
    </source>
</evidence>
<dbReference type="PIRSF" id="PIRSF029037">
    <property type="entry name" value="UCP029037_Zn_ribbon"/>
    <property type="match status" value="1"/>
</dbReference>
<dbReference type="AlphaFoldDB" id="A0A2S7UUD0"/>
<proteinExistence type="predicted"/>
<dbReference type="RefSeq" id="WP_105052082.1">
    <property type="nucleotide sequence ID" value="NZ_BMYG01000002.1"/>
</dbReference>
<dbReference type="OrthoDB" id="5589102at2"/>
<dbReference type="EMBL" id="MSCH01000003">
    <property type="protein sequence ID" value="PQJ53596.1"/>
    <property type="molecule type" value="Genomic_DNA"/>
</dbReference>
<name>A0A2S7UUD0_9GAMM</name>
<dbReference type="Proteomes" id="UP000239007">
    <property type="component" value="Unassembled WGS sequence"/>
</dbReference>
<evidence type="ECO:0008006" key="3">
    <source>
        <dbReference type="Google" id="ProtNLM"/>
    </source>
</evidence>
<dbReference type="InterPro" id="IPR016908">
    <property type="entry name" value="UCP029037"/>
</dbReference>
<comment type="caution">
    <text evidence="1">The sequence shown here is derived from an EMBL/GenBank/DDBJ whole genome shotgun (WGS) entry which is preliminary data.</text>
</comment>
<gene>
    <name evidence="1" type="ORF">BTO11_07895</name>
</gene>
<reference evidence="1 2" key="1">
    <citation type="submission" date="2016-12" db="EMBL/GenBank/DDBJ databases">
        <title>Diversity of luminous bacteria.</title>
        <authorList>
            <person name="Yoshizawa S."/>
            <person name="Kogure K."/>
        </authorList>
    </citation>
    <scope>NUCLEOTIDE SEQUENCE [LARGE SCALE GENOMIC DNA]</scope>
    <source>
        <strain evidence="1 2">SA4-48</strain>
    </source>
</reference>
<protein>
    <recommendedName>
        <fullName evidence="3">Zn-ribbon-containing protein</fullName>
    </recommendedName>
</protein>
<evidence type="ECO:0000313" key="1">
    <source>
        <dbReference type="EMBL" id="PQJ53596.1"/>
    </source>
</evidence>
<sequence length="263" mass="30159">MYVCQLSFKCELDIELDEAQQAISMLLDQYRYNGQIIGREFPLTLVDDKFEITFVCPEQDSLAVKYNNDSVLKAFEQLKQLGLAAPEFKLKGLECQSDFSDTCDQPKALVLYSTYVQSCSPLRCLEHFAPVPLYKMPEQVRKPLIKWQESQAACDQLQMNEITEIEPFAIEQLSQLDSELLQNGNAIAKTIQQQINLPVYQYLYRVGGESLEAEQQRCCPSCDGDWLLTQVDRQGKIQEPLHGLFDFKCDACLLVSNVSWDWQ</sequence>
<accession>A0A2S7UUD0</accession>
<organism evidence="1 2">
    <name type="scientific">Psychrosphaera saromensis</name>
    <dbReference type="NCBI Taxonomy" id="716813"/>
    <lineage>
        <taxon>Bacteria</taxon>
        <taxon>Pseudomonadati</taxon>
        <taxon>Pseudomonadota</taxon>
        <taxon>Gammaproteobacteria</taxon>
        <taxon>Alteromonadales</taxon>
        <taxon>Pseudoalteromonadaceae</taxon>
        <taxon>Psychrosphaera</taxon>
    </lineage>
</organism>